<feature type="non-terminal residue" evidence="1">
    <location>
        <position position="33"/>
    </location>
</feature>
<reference evidence="1 2" key="1">
    <citation type="journal article" date="2011" name="PLoS Pathog.">
        <title>Dynamic evolution of pathogenicity revealed by sequencing and comparative genomics of 19 Pseudomonas syringae isolates.</title>
        <authorList>
            <person name="Baltrus D.A."/>
            <person name="Nishimura M.T."/>
            <person name="Romanchuk A."/>
            <person name="Chang J.H."/>
            <person name="Mukhtar M.S."/>
            <person name="Cherkis K."/>
            <person name="Roach J."/>
            <person name="Grant S.R."/>
            <person name="Jones C.D."/>
            <person name="Dangl J.L."/>
        </authorList>
    </citation>
    <scope>NUCLEOTIDE SEQUENCE [LARGE SCALE GENOMIC DNA]</scope>
    <source>
        <strain evidence="1 2">301020</strain>
    </source>
</reference>
<feature type="non-terminal residue" evidence="1">
    <location>
        <position position="1"/>
    </location>
</feature>
<accession>A0A656GN54</accession>
<proteinExistence type="predicted"/>
<dbReference type="AlphaFoldDB" id="A0A656GN54"/>
<organism evidence="1 2">
    <name type="scientific">Pseudomonas amygdali pv. mori str. 301020</name>
    <dbReference type="NCBI Taxonomy" id="629261"/>
    <lineage>
        <taxon>Bacteria</taxon>
        <taxon>Pseudomonadati</taxon>
        <taxon>Pseudomonadota</taxon>
        <taxon>Gammaproteobacteria</taxon>
        <taxon>Pseudomonadales</taxon>
        <taxon>Pseudomonadaceae</taxon>
        <taxon>Pseudomonas</taxon>
        <taxon>Pseudomonas amygdali</taxon>
    </lineage>
</organism>
<protein>
    <submittedName>
        <fullName evidence="1">Threonine dehydratase, biosynthetic</fullName>
    </submittedName>
</protein>
<dbReference type="Proteomes" id="UP000003465">
    <property type="component" value="Unassembled WGS sequence"/>
</dbReference>
<dbReference type="EMBL" id="AEAG01003251">
    <property type="protein sequence ID" value="EGH27047.1"/>
    <property type="molecule type" value="Genomic_DNA"/>
</dbReference>
<evidence type="ECO:0000313" key="1">
    <source>
        <dbReference type="EMBL" id="EGH27047.1"/>
    </source>
</evidence>
<evidence type="ECO:0000313" key="2">
    <source>
        <dbReference type="Proteomes" id="UP000003465"/>
    </source>
</evidence>
<gene>
    <name evidence="1" type="ORF">PSYMO_38388</name>
</gene>
<sequence>APDASNCLQAAMAAGERGVLSQVGLFADGVAVG</sequence>
<comment type="caution">
    <text evidence="1">The sequence shown here is derived from an EMBL/GenBank/DDBJ whole genome shotgun (WGS) entry which is preliminary data.</text>
</comment>
<name>A0A656GN54_PSEA0</name>